<reference evidence="4 5" key="1">
    <citation type="journal article" date="2011" name="Stand. Genomic Sci.">
        <title>High quality draft genome sequence of Segniliparus rugosus CDC 945(T)= (ATCC BAA-974(T)).</title>
        <authorList>
            <person name="Earl A.M."/>
            <person name="Desjardins C.A."/>
            <person name="Fitzgerald M.G."/>
            <person name="Arachchi H.M."/>
            <person name="Zeng Q."/>
            <person name="Mehta T."/>
            <person name="Griggs A."/>
            <person name="Birren B.W."/>
            <person name="Toney N.C."/>
            <person name="Carr J."/>
            <person name="Posey J."/>
            <person name="Butler W.R."/>
        </authorList>
    </citation>
    <scope>NUCLEOTIDE SEQUENCE [LARGE SCALE GENOMIC DNA]</scope>
    <source>
        <strain evidence="5">ATCC BAA-974 / DSM 45345 / CCUG 50838 / CIP 108380 / JCM 13579 / CDC 945</strain>
    </source>
</reference>
<feature type="domain" description="Peptidase S33 tripeptidyl aminopeptidase-like C-terminal" evidence="3">
    <location>
        <begin position="412"/>
        <end position="513"/>
    </location>
</feature>
<gene>
    <name evidence="4" type="ORF">HMPREF9336_01355</name>
</gene>
<dbReference type="PROSITE" id="PS51257">
    <property type="entry name" value="PROKAR_LIPOPROTEIN"/>
    <property type="match status" value="1"/>
</dbReference>
<dbReference type="Gene3D" id="3.40.50.1820">
    <property type="entry name" value="alpha/beta hydrolase"/>
    <property type="match status" value="1"/>
</dbReference>
<dbReference type="Pfam" id="PF00561">
    <property type="entry name" value="Abhydrolase_1"/>
    <property type="match status" value="1"/>
</dbReference>
<dbReference type="Proteomes" id="UP000004816">
    <property type="component" value="Unassembled WGS sequence"/>
</dbReference>
<dbReference type="InterPro" id="IPR000073">
    <property type="entry name" value="AB_hydrolase_1"/>
</dbReference>
<dbReference type="InterPro" id="IPR013595">
    <property type="entry name" value="Pept_S33_TAP-like_C"/>
</dbReference>
<sequence>MWKRLVVAMAALALALACVGCGFDPFGGPALPVYGEPKAGDQKGQGGPRLPEFTPPKTDLSWRDCSRQLLANYNLQNPPQGVVLECATLTVPAKERRGTSLALSLARLRTPSTKPDAAPVVLTTGSDIASTRYLAMLASAASSSPLTEHPIVAVDRRGLNSSPSANCGPLGASARRSIIDQMQFQGAGSDEFGPLAEKARQYIGDCPQFLSMEPGFFDLRHSEEDIEALRAAWQVDRLALIGVGNGASVVLTYAHDHPDQVARVVLDSPPPYGSEAEVIGEQRAAGLEASLRAFAAQCKALSCALGPDPGAKVKEILDQAGSGELGRVSKSLLLEHIATVLALDPQGQPQAIASLAEALNAPDGLSAQLGDTMAERFTDGQLLAACNDQRNQPTADRAKELAKEWSAKEKYPTVGDVVAKSLLDCSGWPTGQALNAPKSFAIPVLATFTKTNPVVGSSDPGPIKALVGLANGKLGLVSWEGVGYSPLLRSRCAQDTTEKYLNSGQPEAPELHCPA</sequence>
<organism evidence="4 5">
    <name type="scientific">Segniliparus rugosus (strain ATCC BAA-974 / DSM 45345 / CCUG 50838 / CIP 108380 / JCM 13579 / CDC 945)</name>
    <dbReference type="NCBI Taxonomy" id="679197"/>
    <lineage>
        <taxon>Bacteria</taxon>
        <taxon>Bacillati</taxon>
        <taxon>Actinomycetota</taxon>
        <taxon>Actinomycetes</taxon>
        <taxon>Mycobacteriales</taxon>
        <taxon>Segniliparaceae</taxon>
        <taxon>Segniliparus</taxon>
    </lineage>
</organism>
<evidence type="ECO:0000313" key="4">
    <source>
        <dbReference type="EMBL" id="EFV13793.1"/>
    </source>
</evidence>
<feature type="signal peptide" evidence="1">
    <location>
        <begin position="1"/>
        <end position="22"/>
    </location>
</feature>
<dbReference type="STRING" id="679197.HMPREF9336_01355"/>
<evidence type="ECO:0000259" key="2">
    <source>
        <dbReference type="Pfam" id="PF00561"/>
    </source>
</evidence>
<protein>
    <submittedName>
        <fullName evidence="4">Uncharacterized protein</fullName>
    </submittedName>
</protein>
<evidence type="ECO:0000259" key="3">
    <source>
        <dbReference type="Pfam" id="PF08386"/>
    </source>
</evidence>
<dbReference type="OrthoDB" id="5166357at2"/>
<evidence type="ECO:0000256" key="1">
    <source>
        <dbReference type="SAM" id="SignalP"/>
    </source>
</evidence>
<accession>E5XPD3</accession>
<dbReference type="EMBL" id="ACZI02000003">
    <property type="protein sequence ID" value="EFV13793.1"/>
    <property type="molecule type" value="Genomic_DNA"/>
</dbReference>
<dbReference type="HOGENOM" id="CLU_013364_4_0_11"/>
<dbReference type="eggNOG" id="COG0596">
    <property type="taxonomic scope" value="Bacteria"/>
</dbReference>
<dbReference type="SUPFAM" id="SSF53474">
    <property type="entry name" value="alpha/beta-Hydrolases"/>
    <property type="match status" value="1"/>
</dbReference>
<evidence type="ECO:0000313" key="5">
    <source>
        <dbReference type="Proteomes" id="UP000004816"/>
    </source>
</evidence>
<proteinExistence type="predicted"/>
<feature type="domain" description="AB hydrolase-1" evidence="2">
    <location>
        <begin position="148"/>
        <end position="303"/>
    </location>
</feature>
<dbReference type="AlphaFoldDB" id="E5XPD3"/>
<comment type="caution">
    <text evidence="4">The sequence shown here is derived from an EMBL/GenBank/DDBJ whole genome shotgun (WGS) entry which is preliminary data.</text>
</comment>
<dbReference type="RefSeq" id="WP_007468946.1">
    <property type="nucleotide sequence ID" value="NZ_KI391954.1"/>
</dbReference>
<feature type="chain" id="PRO_5003200350" evidence="1">
    <location>
        <begin position="23"/>
        <end position="515"/>
    </location>
</feature>
<name>E5XPD3_SEGRC</name>
<dbReference type="Pfam" id="PF08386">
    <property type="entry name" value="Abhydrolase_4"/>
    <property type="match status" value="1"/>
</dbReference>
<dbReference type="GO" id="GO:0003824">
    <property type="term" value="F:catalytic activity"/>
    <property type="evidence" value="ECO:0007669"/>
    <property type="project" value="UniProtKB-ARBA"/>
</dbReference>
<keyword evidence="1" id="KW-0732">Signal</keyword>
<dbReference type="InterPro" id="IPR029058">
    <property type="entry name" value="AB_hydrolase_fold"/>
</dbReference>
<keyword evidence="5" id="KW-1185">Reference proteome</keyword>